<sequence length="4520" mass="456683">MNIDLKPSAFSFRWRSLRAALLTSTALLPWLINHQAQARNLNSSNSSVAPATAAQVAAGLAAQQAASAGAQAQVSLARAAAALAAARQAQQDAAAAAVGKSTVNGVVTGGLMPLGGVTQNACGASCSTLQLNTPSAWQNANTTFTQTLNDGQYTVDITQTQSKAILNWQTFNIGRNTTLKFEQQSSDWTVLNRVTDPTGSPTQILGQMSALGGVYVINRNGIIFGAGAQVNVHALVASSLDVGALGMTQAARDSFFLGSGINGPNAFSVTPTSQPGDPNYASENNHWGDVTVQAGASIKTSIVDLDSPGFIYLFGRNVSNSGSLAAPAGEVALVAGRSINLISGGFWKLPSSVLPSGVTYRGTDFQVTQFADVYQALGSGPITNNYAAGTGLVSNDGLIETPRGITEAIGDRITIGQAGVISADTGITRNSMVLLRAATSIDLEGTISSLPYDDPLTSSLPQGGSAGSTVQTFTPAYVELSAQGSVTVGSSGLISAPSATVTLRATDLGATSFYTNPDVYRLFGTQNSPAALQPSVTGPQRIELESGATIDVAGLQDVVLPASYNFIPFVPRGNEFADTPLQRNGALYGQTLWIDIRASGTRSDGTTWVGTPVADASGTINAYGRSIQQLMTTGGVVSLQTDRTAPDIPTNEARVITQSGSVINVAGGNVTYLPGMVSTSILLGADGRRYGIANADPNMTYIGLAGQFTVDHSHWGIKEIWSTATQIYQSGYTEGHDAGGVNITTVSPQLQGQMYFGSVGGERQISQGLKPSSTNGVTAAQAKGDELPSQGYLTLNLSSSVVIDADAASDQLAVTNQIGQTGAPVVKGADFTPTSTHQTVLSAPTLSSYGLSLLQVNSNDLLVTHNAANDAAGLPDLNLAAGGTFSATTGSAISIAGNIRVAGGQISLVTDAYTFGITGNPLFQRAQTVSGKADVFVEGALDVSGRWVNDTGRFGTAMGGPGYIDGGSISIATNKSSNGTIDTTGSILLAQGSLLDASSGGYISSTGVAKTASTGVLAGRGGSISLLTNQGSEFVDPLNGSGGPPRPSSGNVAQLQLDGTLRAYGFERNGTLTLGAAKTITIDSTAHADASSGIVTSTGAGLTPVTLAASRLTDGGFGAYVIESTPDGWTGTSSVITVAAGVNLTLQQQNLASLADYSAVGTGSKIANVAGFARLPDDQRKSVDFTLKSDNILLDTGAVIATDPGAKISFGGIPNYLLSTPLREQAAQNVLLRGSVIDHAGTVVVNAQKTWLGPQAKVDVSGTFVANSRYGQPKGQTVSGTVLGGGSFTIEAAAPNVQVGNLANTYTPGAVPSGTYVVAEQGAVVDVSGYATSIQAQDASGNSVTSQSWSDAGTVKIDAASFVWGGTFVAKGGRSADGTQVMSADGKTPLANGGTIMLGGGAMLLQQDSTNISAALSGILAAGPATLANLASNSSSLVNQLASASGTSSSIFAAVDRLSAFENVFLYSGTAQNGPARIFTGLSGNTYAIAPPSLSALSISGSVTWTSDNGLSRLYIAANTISSTTSGSTVTLAAPYMLLTGGGGASSTAGSSLYLGFERTRAGDPSSDVIIAKTIDVENAAFAGFNDIELKSAGDIRLSTPKVADGFSSGGTSSDAARFTGQIAAGGANLVLDAQRIYPVSDVDFTIQTTGNVTFQSTAGGRSDIPLSAGGSLSVYAATIDQDGNIFAPLGKITLGDDGTATGNTLKIQTTSVTLEPGSLTSVTLAGTVVPYGETLDGVNWYYNASLHPILAAASGTEPVLPSKGLVLNASGVAVKQGATIDTRGGGDLQASEWIQGKGGSRDTLATTPSGQTVYALVPSGNNPVAAFDIHFTTARSLDGGQTVKAGDAYPLAGQQIYLDGSTGVPAGTYTLYPGHYATLPGALRVVDYGSNLGRNVASGTTLPDGTVLVTGHYTQSVRPGAYASGSELFAVQSSSVWQQYSEYSFSSANSYFIDKANHDGVAIPRLPVDAGRIAVIAQQQLILAATELSAPAAGGRGGELDISASKLAVLSPSVDPQPFTAAGYVVVASDQLSSFESVLIGGLRSDTAKGTLITGTASDVVVDTPVDPATQTGGLSLPEIMLVTTPLGTTQQTVSSSFQVNVNGTWFDGTSQFTANAPTGTSTISIATGSVIKTTGNVHTGVGRNFYVGSNASSTTTAQQVATALGGTLDSTGTVITGADINKIPIGVPGVGYGNNPPTDVLSSYSSQGLGALFVASQDSTMSVAGPSGSPLTIQFTTLGGFFPVRSADGSSGPAAVTLPGGNVGHVEISAGAQITTNNLFMQATASTNSIVLNKPVAGNPNLPAATINAGQAKIAGRSIGIGASTSDGVILSDANLAQLATVKNLTLAAVAGDITFYGSDLIQTAMQGLTLDARAVTGTGGDSKIQVGGTVTLLNSSGLTGTSAQAGVSGSLDIVATDIVFGGGSQTIAGYSQVNLAASEHVLFSNQGTLRLGTGSDTNGLPTDVVGLQMITPLVSVGGNTSKGGGSFVATTSGAVNIGNAIFDPSKPLPINPPTDSSDTGGSLLVQGKSISVGGFVDDQGQQRAGSIIQAQSGTITLEATTGDVTLGNNAYLSARGYAKNLVDTTTYLSGGKVVLKADAGNIVTVGATDLSKGNDASVIDVAQPVDGLGYGGQIQILATAGQATLLGDLHGKGGNGLGGSFLIDTNSLQVSSTYTPRVALDPLADKLLAGGFTGAIDIHTRTGDLMLSEGHTLKANSVALTADDQTWDSSDPSRHFGRLVIAGTIDASGYAGTTADGTGQAGGQVNLYAANEITLTSTGVINASTEHGDERGGDVTIGIGWGTKSNAGIDLQPGSRIDVHGGTKGGLSGGTVLVRAPNDGGNDVYITQIASTITGARDVTIESFVSFSTNGQGGIDASSLGWNGVLDPGGAVNATSVKVNTVYVPPGSGGSYTEVPNVIFSAPATTSTGLKSITIASSSVWYQNALAPNFVGDVVIEAPTGGTAASGVVTTDANGTPTFTITNPGSGFTGAPATIRFYSQGVLLATAHLTGSDFASAQLTTAGQATGTAVMGLKSIAIASTSSWYHLDPNFAGTVVIQAASGGASATGTVTTDANGVPTFTITGAGSGFTGAPATILFYRDGKLVVTGHLSSSDFASTVMTVVGVNVTNAGSLYTGAATATFSGGGAGATQAAAVNADMDTAAATGSGAFAAVTLQQYVQGKFVYNTSTDVKYYGFSGAMDRIVKPLAGVLGSVVHLRPGVDLVNPDPTINGGNITVASNWNLAAGTVGNLKPNTGSLAGLQYFDPSTSYVDFAYRYLANYGTADAPSYGVEAGALTLRAFNNINVNASISDGFFQFGDYLNGTYKTAVSNYIGSTTARRTIDNGNSTLNNYLPAPFAPYNTTGNPNGISASAVDLNEADLFPHSLLVCVSHCGADSAPDGWAAIVNPGSWSYRLTAGADMGSANPNAMQSLASVNGRNAGDVVVNGHVLNTTIAPLLNLNLPTMVRTGTGGISIAAARDVSLADTAAPGVIYAAGVNTARYANPYDASGNVTDSNGFLEPQLMSYGSSTSGRLEVVYGAPTAAAFPVAAGDVSVIAQEDIKGYRNVTTTNLFNIAALANAYYTPWLIADAGVTNAAGALTLGAGVFAPSSGAFASQTAWWIQYASFREGILSAGGNVNVTAGRDLVDVSVSLPTTGRVTGGLSSLSTPQTQLYGSGNMTVRAGRNLLGGSYYEGSGHASIQVSGIVDANGTITLKDGSAAPNYTLLAVDTGQISMISGGSMAISGIVNPAELHLQSPSFANQGGVGSTQSLLMNTYGPNSAVNLLAATGNLNIAMPQTSGTTAWTTGLIYPASFTAIAAGGDITTKGLVTNSATNTTATMPGIVLTGSQNGTFELLAQGSIDLTGGYTNLATPGPSISAGPSLLDTAFDPYQPNNGMTGASSSALLAHQDDHDTNPARIYAVSGDISAVATTTSIVPAGTVTSATLVDYSRVELNRPAKIYAGRDILNLNLIAQNIAADDVTTIQAGRDILYNYGTAPSTLGTPPPGLTVSAGFSFRRSLGGPGLQIAGPGFLVVQAGRDLGPFLPVTRDSSAFTLDQEGIAAIGNASLWPVGNRYVNQGSSGMYDVTLLGPVTSSTRKRNEQLPGTSADIITMFGVANGINYDGYTTVDAATNQPVFHPGVIATYIDPANASDVAHNYISELKDFLVSIGRPAGSDSDAWSIFQSLPKDLQHVFADKVFFAELKAVGKAQTATSGNYQRGYEAINTMFPSDFGYTRNALGGGTNGANALVHTGDLDLLHATIQTRFGGDISIFGPGGTIRVGSLALEPNPLLKPNDLGILTLGGGAINTFTDASVLVNSSRIMTQQGGDILMWSSNGDLDAGRGAQTTLSFPPLQVTFNSDDYQSVDLGGLVSGAGIAVVQSSKLASESNAFLLAPRGTVDAGEAGIRVSGNLVIAAVQVVNAGNIQVGGTSTGIPTVTAPNIGALSAASNTAGAAAKSAEPPTAGGNNDRASVFIVEVVGYGGTGGQDSNSSGNGQGNQSDDSGKSDDQKKKQP</sequence>
<dbReference type="Pfam" id="PF05860">
    <property type="entry name" value="TPS"/>
    <property type="match status" value="1"/>
</dbReference>
<dbReference type="PANTHER" id="PTHR12338:SF5">
    <property type="entry name" value="ANTIGEN 43-RELATED"/>
    <property type="match status" value="1"/>
</dbReference>
<dbReference type="InterPro" id="IPR011050">
    <property type="entry name" value="Pectin_lyase_fold/virulence"/>
</dbReference>
<evidence type="ECO:0000259" key="3">
    <source>
        <dbReference type="SMART" id="SM00912"/>
    </source>
</evidence>
<dbReference type="SUPFAM" id="SSF51126">
    <property type="entry name" value="Pectin lyase-like"/>
    <property type="match status" value="1"/>
</dbReference>
<dbReference type="NCBIfam" id="TIGR01901">
    <property type="entry name" value="adhes_NPXG"/>
    <property type="match status" value="1"/>
</dbReference>
<organism evidence="4 5">
    <name type="scientific">Bradyrhizobium commune</name>
    <dbReference type="NCBI Taxonomy" id="83627"/>
    <lineage>
        <taxon>Bacteria</taxon>
        <taxon>Pseudomonadati</taxon>
        <taxon>Pseudomonadota</taxon>
        <taxon>Alphaproteobacteria</taxon>
        <taxon>Hyphomicrobiales</taxon>
        <taxon>Nitrobacteraceae</taxon>
        <taxon>Bradyrhizobium</taxon>
    </lineage>
</organism>
<dbReference type="EMBL" id="CP061379">
    <property type="protein sequence ID" value="QPF94551.1"/>
    <property type="molecule type" value="Genomic_DNA"/>
</dbReference>
<accession>A0A7S9DB55</accession>
<feature type="domain" description="Filamentous haemagglutinin FhaB/tRNA nuclease CdiA-like TPS" evidence="3">
    <location>
        <begin position="130"/>
        <end position="246"/>
    </location>
</feature>
<dbReference type="InterPro" id="IPR008638">
    <property type="entry name" value="FhaB/CdiA-like_TPS"/>
</dbReference>
<proteinExistence type="predicted"/>
<dbReference type="Gene3D" id="2.160.20.10">
    <property type="entry name" value="Single-stranded right-handed beta-helix, Pectin lyase-like"/>
    <property type="match status" value="1"/>
</dbReference>
<dbReference type="KEGG" id="bcou:IC761_15305"/>
<dbReference type="InterPro" id="IPR021026">
    <property type="entry name" value="Filamn_hemagglutn_DUF3739"/>
</dbReference>
<name>A0A7S9DB55_9BRAD</name>
<dbReference type="InterPro" id="IPR050909">
    <property type="entry name" value="Bact_Autotransporter_VF"/>
</dbReference>
<feature type="chain" id="PRO_5032500351" evidence="2">
    <location>
        <begin position="39"/>
        <end position="4520"/>
    </location>
</feature>
<evidence type="ECO:0000313" key="4">
    <source>
        <dbReference type="EMBL" id="QPF94551.1"/>
    </source>
</evidence>
<evidence type="ECO:0000313" key="5">
    <source>
        <dbReference type="Proteomes" id="UP000594621"/>
    </source>
</evidence>
<feature type="signal peptide" evidence="2">
    <location>
        <begin position="1"/>
        <end position="38"/>
    </location>
</feature>
<reference evidence="4 5" key="1">
    <citation type="submission" date="2020-09" db="EMBL/GenBank/DDBJ databases">
        <title>Complete genomes of bradyrhizobia occurring on native shrubby legumes in Australia.</title>
        <authorList>
            <person name="Lafay B."/>
        </authorList>
    </citation>
    <scope>NUCLEOTIDE SEQUENCE [LARGE SCALE GENOMIC DNA]</scope>
    <source>
        <strain evidence="4 5">BDV5040</strain>
    </source>
</reference>
<feature type="region of interest" description="Disordered" evidence="1">
    <location>
        <begin position="4488"/>
        <end position="4520"/>
    </location>
</feature>
<feature type="compositionally biased region" description="Low complexity" evidence="1">
    <location>
        <begin position="4493"/>
        <end position="4507"/>
    </location>
</feature>
<keyword evidence="5" id="KW-1185">Reference proteome</keyword>
<dbReference type="RefSeq" id="WP_195804027.1">
    <property type="nucleotide sequence ID" value="NZ_CP061379.1"/>
</dbReference>
<dbReference type="InterPro" id="IPR012334">
    <property type="entry name" value="Pectin_lyas_fold"/>
</dbReference>
<evidence type="ECO:0000256" key="1">
    <source>
        <dbReference type="SAM" id="MobiDB-lite"/>
    </source>
</evidence>
<evidence type="ECO:0000256" key="2">
    <source>
        <dbReference type="SAM" id="SignalP"/>
    </source>
</evidence>
<dbReference type="Proteomes" id="UP000594621">
    <property type="component" value="Chromosome"/>
</dbReference>
<gene>
    <name evidence="4" type="ORF">IC761_15305</name>
</gene>
<keyword evidence="2" id="KW-0732">Signal</keyword>
<feature type="compositionally biased region" description="Basic and acidic residues" evidence="1">
    <location>
        <begin position="4508"/>
        <end position="4520"/>
    </location>
</feature>
<protein>
    <submittedName>
        <fullName evidence="4">Filamentous hemagglutinin family protein</fullName>
    </submittedName>
</protein>
<dbReference type="Pfam" id="PF12545">
    <property type="entry name" value="DUF3739"/>
    <property type="match status" value="1"/>
</dbReference>
<dbReference type="SMART" id="SM00912">
    <property type="entry name" value="Haemagg_act"/>
    <property type="match status" value="1"/>
</dbReference>
<dbReference type="PANTHER" id="PTHR12338">
    <property type="entry name" value="AUTOTRANSPORTER"/>
    <property type="match status" value="1"/>
</dbReference>